<dbReference type="HOGENOM" id="CLU_778279_0_0_9"/>
<dbReference type="eggNOG" id="COG0457">
    <property type="taxonomic scope" value="Bacteria"/>
</dbReference>
<organism evidence="1 2">
    <name type="scientific">Syntrophobotulus glycolicus (strain DSM 8271 / FlGlyR)</name>
    <dbReference type="NCBI Taxonomy" id="645991"/>
    <lineage>
        <taxon>Bacteria</taxon>
        <taxon>Bacillati</taxon>
        <taxon>Bacillota</taxon>
        <taxon>Clostridia</taxon>
        <taxon>Eubacteriales</taxon>
        <taxon>Desulfitobacteriaceae</taxon>
        <taxon>Syntrophobotulus</taxon>
    </lineage>
</organism>
<dbReference type="InterPro" id="IPR011990">
    <property type="entry name" value="TPR-like_helical_dom_sf"/>
</dbReference>
<name>F0SUD2_SYNGF</name>
<accession>F0SUD2</accession>
<keyword evidence="2" id="KW-1185">Reference proteome</keyword>
<evidence type="ECO:0000313" key="1">
    <source>
        <dbReference type="EMBL" id="ADY56582.1"/>
    </source>
</evidence>
<reference evidence="1 2" key="1">
    <citation type="journal article" date="2011" name="Stand. Genomic Sci.">
        <title>Complete genome sequence of Syntrophobotulus glycolicus type strain (FlGlyR).</title>
        <authorList>
            <person name="Han C."/>
            <person name="Mwirichia R."/>
            <person name="Chertkov O."/>
            <person name="Held B."/>
            <person name="Lapidus A."/>
            <person name="Nolan M."/>
            <person name="Lucas S."/>
            <person name="Hammon N."/>
            <person name="Deshpande S."/>
            <person name="Cheng J.F."/>
            <person name="Tapia R."/>
            <person name="Goodwin L."/>
            <person name="Pitluck S."/>
            <person name="Huntemann M."/>
            <person name="Liolios K."/>
            <person name="Ivanova N."/>
            <person name="Pagani I."/>
            <person name="Mavromatis K."/>
            <person name="Ovchinikova G."/>
            <person name="Pati A."/>
            <person name="Chen A."/>
            <person name="Palaniappan K."/>
            <person name="Land M."/>
            <person name="Hauser L."/>
            <person name="Brambilla E.M."/>
            <person name="Rohde M."/>
            <person name="Spring S."/>
            <person name="Sikorski J."/>
            <person name="Goker M."/>
            <person name="Woyke T."/>
            <person name="Bristow J."/>
            <person name="Eisen J.A."/>
            <person name="Markowitz V."/>
            <person name="Hugenholtz P."/>
            <person name="Kyrpides N.C."/>
            <person name="Klenk H.P."/>
            <person name="Detter J.C."/>
        </authorList>
    </citation>
    <scope>NUCLEOTIDE SEQUENCE [LARGE SCALE GENOMIC DNA]</scope>
    <source>
        <strain evidence="2">DSM 8271 / FlGlyR</strain>
    </source>
</reference>
<evidence type="ECO:0000313" key="2">
    <source>
        <dbReference type="Proteomes" id="UP000007488"/>
    </source>
</evidence>
<protein>
    <submittedName>
        <fullName evidence="1">Uncharacterized protein</fullName>
    </submittedName>
</protein>
<dbReference type="AlphaFoldDB" id="F0SUD2"/>
<gene>
    <name evidence="1" type="ordered locus">Sgly_2293</name>
</gene>
<dbReference type="KEGG" id="sgy:Sgly_2293"/>
<dbReference type="Proteomes" id="UP000007488">
    <property type="component" value="Chromosome"/>
</dbReference>
<dbReference type="EMBL" id="CP002547">
    <property type="protein sequence ID" value="ADY56582.1"/>
    <property type="molecule type" value="Genomic_DNA"/>
</dbReference>
<sequence>MRLFSALGGVAMDSKIYVDSFSTFAEFAGSDYSLWEKLIGCEIRHRTFGIGIIEKISGTTLKDSVLIKIRFIHLPESERIKIFSNISFAEGYFGNINVDFALFPGFQEFCEMRNRKEQDCLTKKVIEAEEQKKEQALQEAKFLEEFNVLKQEYGLDELCFHPNLYHLLYTILLKLKAEENLDEEDLLWLNRNNLFKVLAIYYESEYLKSGNLWSLVKASENWRRLANAARAIELLKDKCSNDSKLMSTILTTCGAAFQDINESTEAEKYARKAIKASRYHYYPYHLLGVIYFHRGRPEKGDKYFAKAMELGLNPKVMEDEIEKVFETAGKDVKVCIAKYLFNKDRQKYQWAKHYSR</sequence>
<proteinExistence type="predicted"/>
<dbReference type="OrthoDB" id="516502at2"/>
<dbReference type="Gene3D" id="1.25.40.10">
    <property type="entry name" value="Tetratricopeptide repeat domain"/>
    <property type="match status" value="1"/>
</dbReference>
<dbReference type="STRING" id="645991.Sgly_2293"/>
<reference evidence="2" key="2">
    <citation type="submission" date="2011-02" db="EMBL/GenBank/DDBJ databases">
        <title>The complete genome of Syntrophobotulus glycolicus DSM 8271.</title>
        <authorList>
            <person name="Lucas S."/>
            <person name="Copeland A."/>
            <person name="Lapidus A."/>
            <person name="Bruce D."/>
            <person name="Goodwin L."/>
            <person name="Pitluck S."/>
            <person name="Kyrpides N."/>
            <person name="Mavromatis K."/>
            <person name="Pagani I."/>
            <person name="Ivanova N."/>
            <person name="Mikhailova N."/>
            <person name="Chertkov O."/>
            <person name="Held B."/>
            <person name="Detter J.C."/>
            <person name="Tapia R."/>
            <person name="Han C."/>
            <person name="Land M."/>
            <person name="Hauser L."/>
            <person name="Markowitz V."/>
            <person name="Cheng J.-F."/>
            <person name="Hugenholtz P."/>
            <person name="Woyke T."/>
            <person name="Wu D."/>
            <person name="Spring S."/>
            <person name="Schroeder M."/>
            <person name="Brambilla E."/>
            <person name="Klenk H.-P."/>
            <person name="Eisen J.A."/>
        </authorList>
    </citation>
    <scope>NUCLEOTIDE SEQUENCE [LARGE SCALE GENOMIC DNA]</scope>
    <source>
        <strain evidence="2">DSM 8271 / FlGlyR</strain>
    </source>
</reference>
<dbReference type="SUPFAM" id="SSF48452">
    <property type="entry name" value="TPR-like"/>
    <property type="match status" value="1"/>
</dbReference>